<organism evidence="1 2">
    <name type="scientific">Stylosanthes scabra</name>
    <dbReference type="NCBI Taxonomy" id="79078"/>
    <lineage>
        <taxon>Eukaryota</taxon>
        <taxon>Viridiplantae</taxon>
        <taxon>Streptophyta</taxon>
        <taxon>Embryophyta</taxon>
        <taxon>Tracheophyta</taxon>
        <taxon>Spermatophyta</taxon>
        <taxon>Magnoliopsida</taxon>
        <taxon>eudicotyledons</taxon>
        <taxon>Gunneridae</taxon>
        <taxon>Pentapetalae</taxon>
        <taxon>rosids</taxon>
        <taxon>fabids</taxon>
        <taxon>Fabales</taxon>
        <taxon>Fabaceae</taxon>
        <taxon>Papilionoideae</taxon>
        <taxon>50 kb inversion clade</taxon>
        <taxon>dalbergioids sensu lato</taxon>
        <taxon>Dalbergieae</taxon>
        <taxon>Pterocarpus clade</taxon>
        <taxon>Stylosanthes</taxon>
    </lineage>
</organism>
<evidence type="ECO:0000313" key="1">
    <source>
        <dbReference type="EMBL" id="MED6147016.1"/>
    </source>
</evidence>
<evidence type="ECO:0000313" key="2">
    <source>
        <dbReference type="Proteomes" id="UP001341840"/>
    </source>
</evidence>
<gene>
    <name evidence="1" type="ORF">PIB30_040126</name>
</gene>
<dbReference type="EMBL" id="JASCZI010090836">
    <property type="protein sequence ID" value="MED6147016.1"/>
    <property type="molecule type" value="Genomic_DNA"/>
</dbReference>
<comment type="caution">
    <text evidence="1">The sequence shown here is derived from an EMBL/GenBank/DDBJ whole genome shotgun (WGS) entry which is preliminary data.</text>
</comment>
<accession>A0ABU6TE61</accession>
<reference evidence="1 2" key="1">
    <citation type="journal article" date="2023" name="Plants (Basel)">
        <title>Bridging the Gap: Combining Genomics and Transcriptomics Approaches to Understand Stylosanthes scabra, an Orphan Legume from the Brazilian Caatinga.</title>
        <authorList>
            <person name="Ferreira-Neto J.R.C."/>
            <person name="da Silva M.D."/>
            <person name="Binneck E."/>
            <person name="de Melo N.F."/>
            <person name="da Silva R.H."/>
            <person name="de Melo A.L.T.M."/>
            <person name="Pandolfi V."/>
            <person name="Bustamante F.O."/>
            <person name="Brasileiro-Vidal A.C."/>
            <person name="Benko-Iseppon A.M."/>
        </authorList>
    </citation>
    <scope>NUCLEOTIDE SEQUENCE [LARGE SCALE GENOMIC DNA]</scope>
    <source>
        <tissue evidence="1">Leaves</tissue>
    </source>
</reference>
<name>A0ABU6TE61_9FABA</name>
<proteinExistence type="predicted"/>
<protein>
    <submittedName>
        <fullName evidence="1">Uncharacterized protein</fullName>
    </submittedName>
</protein>
<keyword evidence="2" id="KW-1185">Reference proteome</keyword>
<dbReference type="Proteomes" id="UP001341840">
    <property type="component" value="Unassembled WGS sequence"/>
</dbReference>
<sequence>MLPLSFDLHPLPFLENAFAPAKNPAPTMTASAGEGNPHRCACSLHLLHERYTVSPLLPYPCSVISPDFKAALTTLTESLLIEVGPLSPIARFQTSR</sequence>